<dbReference type="InterPro" id="IPR036322">
    <property type="entry name" value="WD40_repeat_dom_sf"/>
</dbReference>
<feature type="region of interest" description="Disordered" evidence="4">
    <location>
        <begin position="322"/>
        <end position="365"/>
    </location>
</feature>
<evidence type="ECO:0000256" key="4">
    <source>
        <dbReference type="SAM" id="MobiDB-lite"/>
    </source>
</evidence>
<dbReference type="Proteomes" id="UP000070412">
    <property type="component" value="Unassembled WGS sequence"/>
</dbReference>
<reference evidence="5" key="2">
    <citation type="submission" date="2020-01" db="EMBL/GenBank/DDBJ databases">
        <authorList>
            <person name="Korhonen P.K.K."/>
            <person name="Guangxu M.G."/>
            <person name="Wang T.W."/>
            <person name="Stroehlein A.J.S."/>
            <person name="Young N.D."/>
            <person name="Ang C.-S.A."/>
            <person name="Fernando D.W.F."/>
            <person name="Lu H.L."/>
            <person name="Taylor S.T."/>
            <person name="Ehtesham M.E.M."/>
            <person name="Najaraj S.H.N."/>
            <person name="Harsha G.H.G."/>
            <person name="Madugundu A.M."/>
            <person name="Renuse S.R."/>
            <person name="Holt D.H."/>
            <person name="Pandey A.P."/>
            <person name="Papenfuss A.P."/>
            <person name="Gasser R.B.G."/>
            <person name="Fischer K.F."/>
        </authorList>
    </citation>
    <scope>NUCLEOTIDE SEQUENCE</scope>
    <source>
        <strain evidence="5">SSS_KF_BRIS2020</strain>
    </source>
</reference>
<dbReference type="PROSITE" id="PS50082">
    <property type="entry name" value="WD_REPEATS_2"/>
    <property type="match status" value="1"/>
</dbReference>
<organism evidence="5">
    <name type="scientific">Sarcoptes scabiei</name>
    <name type="common">Itch mite</name>
    <name type="synonym">Acarus scabiei</name>
    <dbReference type="NCBI Taxonomy" id="52283"/>
    <lineage>
        <taxon>Eukaryota</taxon>
        <taxon>Metazoa</taxon>
        <taxon>Ecdysozoa</taxon>
        <taxon>Arthropoda</taxon>
        <taxon>Chelicerata</taxon>
        <taxon>Arachnida</taxon>
        <taxon>Acari</taxon>
        <taxon>Acariformes</taxon>
        <taxon>Sarcoptiformes</taxon>
        <taxon>Astigmata</taxon>
        <taxon>Psoroptidia</taxon>
        <taxon>Sarcoptoidea</taxon>
        <taxon>Sarcoptidae</taxon>
        <taxon>Sarcoptinae</taxon>
        <taxon>Sarcoptes</taxon>
    </lineage>
</organism>
<feature type="compositionally biased region" description="Polar residues" evidence="4">
    <location>
        <begin position="403"/>
        <end position="439"/>
    </location>
</feature>
<evidence type="ECO:0000256" key="2">
    <source>
        <dbReference type="ARBA" id="ARBA00022737"/>
    </source>
</evidence>
<feature type="repeat" description="WD" evidence="3">
    <location>
        <begin position="43"/>
        <end position="84"/>
    </location>
</feature>
<dbReference type="PANTHER" id="PTHR15574">
    <property type="entry name" value="WD REPEAT DOMAIN-CONTAINING FAMILY"/>
    <property type="match status" value="1"/>
</dbReference>
<dbReference type="InterPro" id="IPR015943">
    <property type="entry name" value="WD40/YVTN_repeat-like_dom_sf"/>
</dbReference>
<dbReference type="GO" id="GO:0045944">
    <property type="term" value="P:positive regulation of transcription by RNA polymerase II"/>
    <property type="evidence" value="ECO:0007669"/>
    <property type="project" value="TreeGrafter"/>
</dbReference>
<dbReference type="InterPro" id="IPR045151">
    <property type="entry name" value="DCAF8"/>
</dbReference>
<feature type="region of interest" description="Disordered" evidence="4">
    <location>
        <begin position="478"/>
        <end position="527"/>
    </location>
</feature>
<reference evidence="6" key="3">
    <citation type="submission" date="2022-06" db="UniProtKB">
        <authorList>
            <consortium name="EnsemblMetazoa"/>
        </authorList>
    </citation>
    <scope>IDENTIFICATION</scope>
</reference>
<dbReference type="OMA" id="FRVRYGN"/>
<evidence type="ECO:0000313" key="7">
    <source>
        <dbReference type="Proteomes" id="UP000070412"/>
    </source>
</evidence>
<dbReference type="EnsemblMetazoa" id="SSS_6033s_mrna">
    <property type="protein sequence ID" value="KAF7492761.1"/>
    <property type="gene ID" value="SSS_6033"/>
</dbReference>
<feature type="compositionally biased region" description="Acidic residues" evidence="4">
    <location>
        <begin position="478"/>
        <end position="490"/>
    </location>
</feature>
<dbReference type="InterPro" id="IPR001680">
    <property type="entry name" value="WD40_rpt"/>
</dbReference>
<protein>
    <submittedName>
        <fullName evidence="5">DDB1- and CUL4-associated factor 6</fullName>
    </submittedName>
</protein>
<evidence type="ECO:0000313" key="5">
    <source>
        <dbReference type="EMBL" id="KAF7492761.1"/>
    </source>
</evidence>
<evidence type="ECO:0000313" key="6">
    <source>
        <dbReference type="EnsemblMetazoa" id="KAF7492761.1"/>
    </source>
</evidence>
<feature type="compositionally biased region" description="Low complexity" evidence="4">
    <location>
        <begin position="337"/>
        <end position="365"/>
    </location>
</feature>
<sequence>MNRSFLNKIIYEQQYFARNPVTLHSAAKNDKHILQHLQCSHTLHAHNGCVNTIAWNSNGQYILSGSDDLHLSITDAFTGDIKTNIRTGHTNNIFSAKFLPNTDDTKIVSCSGDGVIIHTDLNRPDTTLKNIFKCHKESVYDIVTVPNDPNSFLTCSHDCTVRWYDLRVKQSCNKHSTISHRKCDDDVLITCERPVTAIAVNDMIPWQMAIGSSDSIVRIYDRRMLSTQSLGANFLNPIAYRNASILAKFTYDGLKNSNRITSLAYSRDCQQILASYSNDNLYLFNLNEVRRTINSGDDDDLYVEKPERSHSSYKRFRLRGDWSDTGPSAMTNEELRNINNSDPNNTSNESTRSADNPNVNNNDNLRSNRMRELNTLLAALFADALNDDQIDNQVIMRRRVDNPNPSNDNETTPRSNENSDHSYNSNQNLDSVSNPSVDANDSRSETSSEDSVGLLIHIIDDEPYRRPRANRNLYDVEERMEEDRNEESDSNNENLNDPITSPNSTMTQSNRRRTQSYSSDNDHEDSRNKMKALRNNFDKSPQHHSAKFGEINDIDLAIKKRMQTYKIKNVRKFVGHRNSRTVIKKAKFWGDNYIVSGSDCGHIFFWSIETGEVVLILEGDQHVVNCLEPHSTDPIMASSGIDYDIKIWTPDAQTNQFDLEKANKIMNRNRLLLSESRDTVTVPARFVLNLFSSYQRNRNLQQDRSSDSRAPENRSANNQNDDYYYEYYMNRNNDSG</sequence>
<keyword evidence="7" id="KW-1185">Reference proteome</keyword>
<evidence type="ECO:0000256" key="1">
    <source>
        <dbReference type="ARBA" id="ARBA00022574"/>
    </source>
</evidence>
<dbReference type="SUPFAM" id="SSF50978">
    <property type="entry name" value="WD40 repeat-like"/>
    <property type="match status" value="1"/>
</dbReference>
<dbReference type="GO" id="GO:0080008">
    <property type="term" value="C:Cul4-RING E3 ubiquitin ligase complex"/>
    <property type="evidence" value="ECO:0007669"/>
    <property type="project" value="TreeGrafter"/>
</dbReference>
<dbReference type="Pfam" id="PF00400">
    <property type="entry name" value="WD40"/>
    <property type="match status" value="3"/>
</dbReference>
<dbReference type="SMART" id="SM00320">
    <property type="entry name" value="WD40"/>
    <property type="match status" value="7"/>
</dbReference>
<feature type="region of interest" description="Disordered" evidence="4">
    <location>
        <begin position="397"/>
        <end position="450"/>
    </location>
</feature>
<dbReference type="AlphaFoldDB" id="A0A834R9Z6"/>
<reference evidence="7" key="1">
    <citation type="journal article" date="2020" name="PLoS Negl. Trop. Dis.">
        <title>High-quality nuclear genome for Sarcoptes scabiei-A critical resource for a neglected parasite.</title>
        <authorList>
            <person name="Korhonen P.K."/>
            <person name="Gasser R.B."/>
            <person name="Ma G."/>
            <person name="Wang T."/>
            <person name="Stroehlein A.J."/>
            <person name="Young N.D."/>
            <person name="Ang C.S."/>
            <person name="Fernando D.D."/>
            <person name="Lu H.C."/>
            <person name="Taylor S."/>
            <person name="Reynolds S.L."/>
            <person name="Mofiz E."/>
            <person name="Najaraj S.H."/>
            <person name="Gowda H."/>
            <person name="Madugundu A."/>
            <person name="Renuse S."/>
            <person name="Holt D."/>
            <person name="Pandey A."/>
            <person name="Papenfuss A.T."/>
            <person name="Fischer K."/>
        </authorList>
    </citation>
    <scope>NUCLEOTIDE SEQUENCE [LARGE SCALE GENOMIC DNA]</scope>
</reference>
<feature type="region of interest" description="Disordered" evidence="4">
    <location>
        <begin position="698"/>
        <end position="722"/>
    </location>
</feature>
<name>A0A834R9Z6_SARSC</name>
<keyword evidence="1 3" id="KW-0853">WD repeat</keyword>
<accession>A0A834R9Z6</accession>
<keyword evidence="2" id="KW-0677">Repeat</keyword>
<dbReference type="PANTHER" id="PTHR15574:SF39">
    <property type="entry name" value="DDB1- AND CUL4-ASSOCIATED FACTOR 6"/>
    <property type="match status" value="1"/>
</dbReference>
<proteinExistence type="predicted"/>
<gene>
    <name evidence="5" type="ORF">SSS_6033</name>
</gene>
<dbReference type="GO" id="GO:0005737">
    <property type="term" value="C:cytoplasm"/>
    <property type="evidence" value="ECO:0007669"/>
    <property type="project" value="TreeGrafter"/>
</dbReference>
<evidence type="ECO:0000256" key="3">
    <source>
        <dbReference type="PROSITE-ProRule" id="PRU00221"/>
    </source>
</evidence>
<dbReference type="EMBL" id="WVUK01000056">
    <property type="protein sequence ID" value="KAF7492761.1"/>
    <property type="molecule type" value="Genomic_DNA"/>
</dbReference>
<dbReference type="OrthoDB" id="4869960at2759"/>
<dbReference type="Gene3D" id="2.130.10.10">
    <property type="entry name" value="YVTN repeat-like/Quinoprotein amine dehydrogenase"/>
    <property type="match status" value="3"/>
</dbReference>
<feature type="compositionally biased region" description="Polar residues" evidence="4">
    <location>
        <begin position="495"/>
        <end position="519"/>
    </location>
</feature>